<evidence type="ECO:0000256" key="2">
    <source>
        <dbReference type="ARBA" id="ARBA00022884"/>
    </source>
</evidence>
<feature type="domain" description="RRM" evidence="5">
    <location>
        <begin position="7"/>
        <end position="88"/>
    </location>
</feature>
<feature type="compositionally biased region" description="Basic residues" evidence="4">
    <location>
        <begin position="813"/>
        <end position="830"/>
    </location>
</feature>
<sequence length="838" mass="91494">MATESSYKVLVSSIPGNIDEEFIRVTFAPFGSISSLYYFRAEDGKPTGWASVSFESPQSVLNSVKSLKGQLVVWAPDSKRQKGDGGKRDDTRPAPFLWHCLEVDPLCPETPSLPMVEFHSSRMQTDSARSLLHQSYQSSSLHDGKSPASIEPLCPSACSKSNPESDWFAYSTPSGVPFFHNSTLGLSTVSVQMERERRTGHTLGGRGRGVPWGSPEGRLFDYRDKEVAELETEKENLIHQSGKQTALPSPLANKETDQQSETATTQMFHPPSYHRAPPPFLNVNRNTDLPPHPHVSSHVPPMQTHTSPPFSPSLSVSWNPHGESNFRSQYAAMPPPKITNSFTNPPPQTGFPFFPPHLVPTHPHTVGGGSATVTGAPVFSGMPPHANPSPYPHETAPPSKTHTHFFEPQTPPGKLQYTQQGQHVEAMDMQKERDSPDSPEYFFPSDTPPRAKPPRGPISGMPGPLPAAVEGPFQSNNCERVSSWNESGFGGRGMGSHPSVCVRSYLRLQNPNNGMGMDKHFIENSAGCNLFMFHLPGDWEDSDLVRHFLPFGPVTSALIARERETGRNKGFGYVCFGDAQSACSAIQGLDGFPIGGKRLSVQLKETSRRRKPVYSGAARTGNGGVRGGAHFPFKGPADLSRPGLPSTHPHHPVPTLHKNPTNVEGRQQQSESENRDSEISRHLHIPTPSGSHTERKTLVGRRGVEVLAVGSHQTTPSPDSHSEETVRADGQPPPPPPPVKESQSLNRPPSPSSRHQKEDGKVSSPPATSVQVTHQWQRKKPKKTATSSQIKEEIQGENEEQSVPESKTIQNGHGKKEKARRGKRGGKGGRKTNLDVAS</sequence>
<evidence type="ECO:0000313" key="6">
    <source>
        <dbReference type="EMBL" id="CEM44436.1"/>
    </source>
</evidence>
<organism evidence="6">
    <name type="scientific">Chromera velia CCMP2878</name>
    <dbReference type="NCBI Taxonomy" id="1169474"/>
    <lineage>
        <taxon>Eukaryota</taxon>
        <taxon>Sar</taxon>
        <taxon>Alveolata</taxon>
        <taxon>Colpodellida</taxon>
        <taxon>Chromeraceae</taxon>
        <taxon>Chromera</taxon>
    </lineage>
</organism>
<keyword evidence="1" id="KW-0677">Repeat</keyword>
<feature type="compositionally biased region" description="Basic and acidic residues" evidence="4">
    <location>
        <begin position="672"/>
        <end position="681"/>
    </location>
</feature>
<feature type="domain" description="RRM" evidence="5">
    <location>
        <begin position="528"/>
        <end position="606"/>
    </location>
</feature>
<gene>
    <name evidence="6" type="ORF">Cvel_28353</name>
</gene>
<dbReference type="SUPFAM" id="SSF54928">
    <property type="entry name" value="RNA-binding domain, RBD"/>
    <property type="match status" value="2"/>
</dbReference>
<accession>A0A0G4HK25</accession>
<feature type="region of interest" description="Disordered" evidence="4">
    <location>
        <begin position="377"/>
        <end position="459"/>
    </location>
</feature>
<dbReference type="Pfam" id="PF00076">
    <property type="entry name" value="RRM_1"/>
    <property type="match status" value="2"/>
</dbReference>
<reference evidence="6" key="1">
    <citation type="submission" date="2014-11" db="EMBL/GenBank/DDBJ databases">
        <authorList>
            <person name="Otto D Thomas"/>
            <person name="Naeem Raeece"/>
        </authorList>
    </citation>
    <scope>NUCLEOTIDE SEQUENCE</scope>
</reference>
<dbReference type="PANTHER" id="PTHR48027">
    <property type="entry name" value="HETEROGENEOUS NUCLEAR RIBONUCLEOPROTEIN 87F-RELATED"/>
    <property type="match status" value="1"/>
</dbReference>
<dbReference type="GO" id="GO:0009967">
    <property type="term" value="P:positive regulation of signal transduction"/>
    <property type="evidence" value="ECO:0007669"/>
    <property type="project" value="UniProtKB-ARBA"/>
</dbReference>
<dbReference type="EMBL" id="CDMZ01002928">
    <property type="protein sequence ID" value="CEM44436.1"/>
    <property type="molecule type" value="Genomic_DNA"/>
</dbReference>
<dbReference type="SMART" id="SM00360">
    <property type="entry name" value="RRM"/>
    <property type="match status" value="2"/>
</dbReference>
<feature type="compositionally biased region" description="Basic and acidic residues" evidence="4">
    <location>
        <begin position="425"/>
        <end position="436"/>
    </location>
</feature>
<dbReference type="AlphaFoldDB" id="A0A0G4HK25"/>
<dbReference type="InterPro" id="IPR052462">
    <property type="entry name" value="SLIRP/GR-RBP-like"/>
</dbReference>
<dbReference type="InterPro" id="IPR000504">
    <property type="entry name" value="RRM_dom"/>
</dbReference>
<evidence type="ECO:0000256" key="3">
    <source>
        <dbReference type="PROSITE-ProRule" id="PRU00176"/>
    </source>
</evidence>
<dbReference type="GO" id="GO:0010629">
    <property type="term" value="P:negative regulation of gene expression"/>
    <property type="evidence" value="ECO:0007669"/>
    <property type="project" value="UniProtKB-ARBA"/>
</dbReference>
<feature type="compositionally biased region" description="Polar residues" evidence="4">
    <location>
        <begin position="658"/>
        <end position="671"/>
    </location>
</feature>
<dbReference type="GO" id="GO:0003729">
    <property type="term" value="F:mRNA binding"/>
    <property type="evidence" value="ECO:0007669"/>
    <property type="project" value="UniProtKB-ARBA"/>
</dbReference>
<feature type="compositionally biased region" description="Polar residues" evidence="4">
    <location>
        <begin position="238"/>
        <end position="247"/>
    </location>
</feature>
<proteinExistence type="predicted"/>
<feature type="compositionally biased region" description="Polar residues" evidence="4">
    <location>
        <begin position="765"/>
        <end position="775"/>
    </location>
</feature>
<dbReference type="FunFam" id="3.30.70.330:FF:000383">
    <property type="entry name" value="Sex lethal, isoform D"/>
    <property type="match status" value="1"/>
</dbReference>
<evidence type="ECO:0000259" key="5">
    <source>
        <dbReference type="PROSITE" id="PS50102"/>
    </source>
</evidence>
<evidence type="ECO:0000256" key="4">
    <source>
        <dbReference type="SAM" id="MobiDB-lite"/>
    </source>
</evidence>
<dbReference type="VEuPathDB" id="CryptoDB:Cvel_28353"/>
<feature type="region of interest" description="Disordered" evidence="4">
    <location>
        <begin position="603"/>
        <end position="838"/>
    </location>
</feature>
<dbReference type="PROSITE" id="PS50102">
    <property type="entry name" value="RRM"/>
    <property type="match status" value="2"/>
</dbReference>
<dbReference type="InterPro" id="IPR035979">
    <property type="entry name" value="RBD_domain_sf"/>
</dbReference>
<dbReference type="InterPro" id="IPR012677">
    <property type="entry name" value="Nucleotide-bd_a/b_plait_sf"/>
</dbReference>
<keyword evidence="2 3" id="KW-0694">RNA-binding</keyword>
<protein>
    <recommendedName>
        <fullName evidence="5">RRM domain-containing protein</fullName>
    </recommendedName>
</protein>
<feature type="compositionally biased region" description="Polar residues" evidence="4">
    <location>
        <begin position="303"/>
        <end position="316"/>
    </location>
</feature>
<feature type="region of interest" description="Disordered" evidence="4">
    <location>
        <begin position="236"/>
        <end position="316"/>
    </location>
</feature>
<dbReference type="CDD" id="cd12362">
    <property type="entry name" value="RRM3_CELF1-6"/>
    <property type="match status" value="1"/>
</dbReference>
<dbReference type="GO" id="GO:0005737">
    <property type="term" value="C:cytoplasm"/>
    <property type="evidence" value="ECO:0007669"/>
    <property type="project" value="UniProtKB-ARBA"/>
</dbReference>
<name>A0A0G4HK25_9ALVE</name>
<dbReference type="Gene3D" id="3.30.70.330">
    <property type="match status" value="2"/>
</dbReference>
<dbReference type="CDD" id="cd00590">
    <property type="entry name" value="RRM_SF"/>
    <property type="match status" value="1"/>
</dbReference>
<feature type="compositionally biased region" description="Pro residues" evidence="4">
    <location>
        <begin position="446"/>
        <end position="456"/>
    </location>
</feature>
<evidence type="ECO:0000256" key="1">
    <source>
        <dbReference type="ARBA" id="ARBA00022737"/>
    </source>
</evidence>